<dbReference type="AlphaFoldDB" id="A0A6A6DAQ4"/>
<feature type="region of interest" description="Disordered" evidence="1">
    <location>
        <begin position="330"/>
        <end position="356"/>
    </location>
</feature>
<dbReference type="GO" id="GO:1904263">
    <property type="term" value="P:positive regulation of TORC1 signaling"/>
    <property type="evidence" value="ECO:0007669"/>
    <property type="project" value="TreeGrafter"/>
</dbReference>
<evidence type="ECO:0000259" key="2">
    <source>
        <dbReference type="PROSITE" id="PS51834"/>
    </source>
</evidence>
<dbReference type="InterPro" id="IPR037520">
    <property type="entry name" value="Folliculin/SMCR8_longin"/>
</dbReference>
<dbReference type="PROSITE" id="PS51834">
    <property type="entry name" value="DENN_FLCN_SMCR8"/>
    <property type="match status" value="1"/>
</dbReference>
<dbReference type="Pfam" id="PF11704">
    <property type="entry name" value="Folliculin"/>
    <property type="match status" value="1"/>
</dbReference>
<dbReference type="GO" id="GO:0005829">
    <property type="term" value="C:cytosol"/>
    <property type="evidence" value="ECO:0007669"/>
    <property type="project" value="TreeGrafter"/>
</dbReference>
<dbReference type="InterPro" id="IPR021713">
    <property type="entry name" value="Folliculin"/>
</dbReference>
<keyword evidence="4" id="KW-1185">Reference proteome</keyword>
<feature type="compositionally biased region" description="Low complexity" evidence="1">
    <location>
        <begin position="166"/>
        <end position="177"/>
    </location>
</feature>
<reference evidence="3" key="1">
    <citation type="journal article" date="2020" name="Stud. Mycol.">
        <title>101 Dothideomycetes genomes: a test case for predicting lifestyles and emergence of pathogens.</title>
        <authorList>
            <person name="Haridas S."/>
            <person name="Albert R."/>
            <person name="Binder M."/>
            <person name="Bloem J."/>
            <person name="Labutti K."/>
            <person name="Salamov A."/>
            <person name="Andreopoulos B."/>
            <person name="Baker S."/>
            <person name="Barry K."/>
            <person name="Bills G."/>
            <person name="Bluhm B."/>
            <person name="Cannon C."/>
            <person name="Castanera R."/>
            <person name="Culley D."/>
            <person name="Daum C."/>
            <person name="Ezra D."/>
            <person name="Gonzalez J."/>
            <person name="Henrissat B."/>
            <person name="Kuo A."/>
            <person name="Liang C."/>
            <person name="Lipzen A."/>
            <person name="Lutzoni F."/>
            <person name="Magnuson J."/>
            <person name="Mondo S."/>
            <person name="Nolan M."/>
            <person name="Ohm R."/>
            <person name="Pangilinan J."/>
            <person name="Park H.-J."/>
            <person name="Ramirez L."/>
            <person name="Alfaro M."/>
            <person name="Sun H."/>
            <person name="Tritt A."/>
            <person name="Yoshinaga Y."/>
            <person name="Zwiers L.-H."/>
            <person name="Turgeon B."/>
            <person name="Goodwin S."/>
            <person name="Spatafora J."/>
            <person name="Crous P."/>
            <person name="Grigoriev I."/>
        </authorList>
    </citation>
    <scope>NUCLEOTIDE SEQUENCE</scope>
    <source>
        <strain evidence="3">CBS 207.26</strain>
    </source>
</reference>
<organism evidence="3 4">
    <name type="scientific">Zopfia rhizophila CBS 207.26</name>
    <dbReference type="NCBI Taxonomy" id="1314779"/>
    <lineage>
        <taxon>Eukaryota</taxon>
        <taxon>Fungi</taxon>
        <taxon>Dikarya</taxon>
        <taxon>Ascomycota</taxon>
        <taxon>Pezizomycotina</taxon>
        <taxon>Dothideomycetes</taxon>
        <taxon>Dothideomycetes incertae sedis</taxon>
        <taxon>Zopfiaceae</taxon>
        <taxon>Zopfia</taxon>
    </lineage>
</organism>
<name>A0A6A6DAQ4_9PEZI</name>
<protein>
    <recommendedName>
        <fullName evidence="2">UDENN FLCN/SMCR8-type domain-containing protein</fullName>
    </recommendedName>
</protein>
<feature type="compositionally biased region" description="Low complexity" evidence="1">
    <location>
        <begin position="339"/>
        <end position="355"/>
    </location>
</feature>
<dbReference type="OrthoDB" id="5599713at2759"/>
<dbReference type="EMBL" id="ML994749">
    <property type="protein sequence ID" value="KAF2175040.1"/>
    <property type="molecule type" value="Genomic_DNA"/>
</dbReference>
<dbReference type="Proteomes" id="UP000800200">
    <property type="component" value="Unassembled WGS sequence"/>
</dbReference>
<dbReference type="PANTHER" id="PTHR31441:SF2">
    <property type="entry name" value="FOLLICULIN"/>
    <property type="match status" value="1"/>
</dbReference>
<evidence type="ECO:0000256" key="1">
    <source>
        <dbReference type="SAM" id="MobiDB-lite"/>
    </source>
</evidence>
<feature type="domain" description="UDENN FLCN/SMCR8-type" evidence="2">
    <location>
        <begin position="197"/>
        <end position="440"/>
    </location>
</feature>
<dbReference type="GO" id="GO:0005096">
    <property type="term" value="F:GTPase activator activity"/>
    <property type="evidence" value="ECO:0007669"/>
    <property type="project" value="InterPro"/>
</dbReference>
<sequence length="440" mass="48017">MDFTISLAHFCELHGPTSIICTQASTSSCTTCNPCVTPPSEDPSHSAYSCNGLYDQPSIRLSERLPQLSSPFETPPTSPRSPSHNSYFPSFTSSNTDFGSTRPSTTFDSDPDVCENCQFLVPKQYSDRLPNGAPGSPSKDGRGRNGCPVLRTSQNLPVRGPHAQCDSFSSSPDSSDGSDTEQSKAFESMSRPVSDYPDSVPASPMFMSRGMHNHTLNYISTRQPQLPATYSLLRRTCIRTLSCEMLPCGKPSGPILFGDPVAGYTIAYIFRLQDPRARGQKRTYALIAMAGRDCRRASRAMVKVTEVFEGIANRIVALAERVLERESVVSAQNQPQSRPATAIPSTPPFSTTASSMPVFTSPQKDKAFSFVASSPTTRNITPVSSFLTAKKVDPDGYPRVSRDVMRAKSLIEIVGMEGFFVELHARFCSLLHSLIKEFGT</sequence>
<dbReference type="InterPro" id="IPR037521">
    <property type="entry name" value="FLCN/SMCR8_DENN"/>
</dbReference>
<dbReference type="PANTHER" id="PTHR31441">
    <property type="entry name" value="FOLLICULIN FAMILY MEMBER"/>
    <property type="match status" value="1"/>
</dbReference>
<evidence type="ECO:0000313" key="4">
    <source>
        <dbReference type="Proteomes" id="UP000800200"/>
    </source>
</evidence>
<feature type="region of interest" description="Disordered" evidence="1">
    <location>
        <begin position="125"/>
        <end position="204"/>
    </location>
</feature>
<evidence type="ECO:0000313" key="3">
    <source>
        <dbReference type="EMBL" id="KAF2175040.1"/>
    </source>
</evidence>
<proteinExistence type="predicted"/>
<accession>A0A6A6DAQ4</accession>
<gene>
    <name evidence="3" type="ORF">K469DRAFT_86330</name>
</gene>
<feature type="compositionally biased region" description="Polar residues" evidence="1">
    <location>
        <begin position="80"/>
        <end position="108"/>
    </location>
</feature>
<feature type="region of interest" description="Disordered" evidence="1">
    <location>
        <begin position="68"/>
        <end position="109"/>
    </location>
</feature>